<organism evidence="1 2">
    <name type="scientific">Mycena belliarum</name>
    <dbReference type="NCBI Taxonomy" id="1033014"/>
    <lineage>
        <taxon>Eukaryota</taxon>
        <taxon>Fungi</taxon>
        <taxon>Dikarya</taxon>
        <taxon>Basidiomycota</taxon>
        <taxon>Agaricomycotina</taxon>
        <taxon>Agaricomycetes</taxon>
        <taxon>Agaricomycetidae</taxon>
        <taxon>Agaricales</taxon>
        <taxon>Marasmiineae</taxon>
        <taxon>Mycenaceae</taxon>
        <taxon>Mycena</taxon>
    </lineage>
</organism>
<reference evidence="1" key="1">
    <citation type="submission" date="2023-03" db="EMBL/GenBank/DDBJ databases">
        <title>Massive genome expansion in bonnet fungi (Mycena s.s.) driven by repeated elements and novel gene families across ecological guilds.</title>
        <authorList>
            <consortium name="Lawrence Berkeley National Laboratory"/>
            <person name="Harder C.B."/>
            <person name="Miyauchi S."/>
            <person name="Viragh M."/>
            <person name="Kuo A."/>
            <person name="Thoen E."/>
            <person name="Andreopoulos B."/>
            <person name="Lu D."/>
            <person name="Skrede I."/>
            <person name="Drula E."/>
            <person name="Henrissat B."/>
            <person name="Morin E."/>
            <person name="Kohler A."/>
            <person name="Barry K."/>
            <person name="LaButti K."/>
            <person name="Morin E."/>
            <person name="Salamov A."/>
            <person name="Lipzen A."/>
            <person name="Mereny Z."/>
            <person name="Hegedus B."/>
            <person name="Baldrian P."/>
            <person name="Stursova M."/>
            <person name="Weitz H."/>
            <person name="Taylor A."/>
            <person name="Grigoriev I.V."/>
            <person name="Nagy L.G."/>
            <person name="Martin F."/>
            <person name="Kauserud H."/>
        </authorList>
    </citation>
    <scope>NUCLEOTIDE SEQUENCE</scope>
    <source>
        <strain evidence="1">CBHHK173m</strain>
    </source>
</reference>
<sequence length="307" mass="34366">MGAEPTTELVQASFSKLSRFPNLESLKLDFFPGSAPDKNEMYITYYVEIQLAFWAALARAPLPRLRTLDIGWMVTYFPRTLQGDDPAAADPFFSLFRPLTTLSLSVVSLFQARRLPPEIISFATVVGRIFNAARNLTTLELGAGALLGLTSPFPFAHMRLPALAALTLHMIVFAGLSDDDLASADPASLTDDTGTASHRLDVETFILNHAPTLQRLALHDCAVALPDGEWHRVLRRFRFRLRELIEFKWSTNSSQPGENFLYGRVGGELHTYQLQDDNFVFVEDDPEDTAELQDLQSAVMDRKNRMS</sequence>
<evidence type="ECO:0000313" key="1">
    <source>
        <dbReference type="EMBL" id="KAJ7103051.1"/>
    </source>
</evidence>
<comment type="caution">
    <text evidence="1">The sequence shown here is derived from an EMBL/GenBank/DDBJ whole genome shotgun (WGS) entry which is preliminary data.</text>
</comment>
<evidence type="ECO:0000313" key="2">
    <source>
        <dbReference type="Proteomes" id="UP001222325"/>
    </source>
</evidence>
<dbReference type="Proteomes" id="UP001222325">
    <property type="component" value="Unassembled WGS sequence"/>
</dbReference>
<dbReference type="AlphaFoldDB" id="A0AAD6UGT7"/>
<protein>
    <submittedName>
        <fullName evidence="1">Uncharacterized protein</fullName>
    </submittedName>
</protein>
<dbReference type="EMBL" id="JARJCN010000002">
    <property type="protein sequence ID" value="KAJ7103051.1"/>
    <property type="molecule type" value="Genomic_DNA"/>
</dbReference>
<name>A0AAD6UGT7_9AGAR</name>
<keyword evidence="2" id="KW-1185">Reference proteome</keyword>
<gene>
    <name evidence="1" type="ORF">B0H15DRAFT_191020</name>
</gene>
<proteinExistence type="predicted"/>
<accession>A0AAD6UGT7</accession>